<feature type="compositionally biased region" description="Polar residues" evidence="1">
    <location>
        <begin position="96"/>
        <end position="112"/>
    </location>
</feature>
<reference evidence="2" key="1">
    <citation type="submission" date="2022-01" db="EMBL/GenBank/DDBJ databases">
        <title>Genome Sequence Resource for Two Populations of Ditylenchus destructor, the Migratory Endoparasitic Phytonematode.</title>
        <authorList>
            <person name="Zhang H."/>
            <person name="Lin R."/>
            <person name="Xie B."/>
        </authorList>
    </citation>
    <scope>NUCLEOTIDE SEQUENCE</scope>
    <source>
        <strain evidence="2">BazhouSP</strain>
    </source>
</reference>
<accession>A0AAD4MQB7</accession>
<feature type="compositionally biased region" description="Basic and acidic residues" evidence="1">
    <location>
        <begin position="353"/>
        <end position="366"/>
    </location>
</feature>
<dbReference type="EMBL" id="JAKKPZ010000227">
    <property type="protein sequence ID" value="KAI1698255.1"/>
    <property type="molecule type" value="Genomic_DNA"/>
</dbReference>
<name>A0AAD4MQB7_9BILA</name>
<feature type="compositionally biased region" description="Basic and acidic residues" evidence="1">
    <location>
        <begin position="149"/>
        <end position="159"/>
    </location>
</feature>
<evidence type="ECO:0000256" key="1">
    <source>
        <dbReference type="SAM" id="MobiDB-lite"/>
    </source>
</evidence>
<evidence type="ECO:0008006" key="4">
    <source>
        <dbReference type="Google" id="ProtNLM"/>
    </source>
</evidence>
<feature type="region of interest" description="Disordered" evidence="1">
    <location>
        <begin position="96"/>
        <end position="167"/>
    </location>
</feature>
<organism evidence="2 3">
    <name type="scientific">Ditylenchus destructor</name>
    <dbReference type="NCBI Taxonomy" id="166010"/>
    <lineage>
        <taxon>Eukaryota</taxon>
        <taxon>Metazoa</taxon>
        <taxon>Ecdysozoa</taxon>
        <taxon>Nematoda</taxon>
        <taxon>Chromadorea</taxon>
        <taxon>Rhabditida</taxon>
        <taxon>Tylenchina</taxon>
        <taxon>Tylenchomorpha</taxon>
        <taxon>Sphaerularioidea</taxon>
        <taxon>Anguinidae</taxon>
        <taxon>Anguininae</taxon>
        <taxon>Ditylenchus</taxon>
    </lineage>
</organism>
<sequence length="391" mass="43530">MNLECHVCTKNKIATSFHSLDYLRAHLFSIHHDGPSDVFQFVCHKCEFKFGTECSLLRHEETCNPESRSTEDMAKIRYKLQMYELIEKSLKYNMTKNQTSSVPPANPSNAETSETREALQSRTESSGKKRIKTELPVSLKNPISNSRQETSEKNGRGENTRAGPSSIINETTKKFGNLRTVKAETQDKNCSTHSATNTQANVKNLETSEWSILSFEWSSDLIYLSDEEYVTEIKSDPPLIPKRKSAGRKSLLSVNSKSDFANLSSSDSENEKPAAQKANRKSKITKAATKNIETSAQSSIRKNTQIGSFVFSDSSDGSFIEFRKGHPPSKTIAALQNDCAQLENNVSSTENTEEAHSSSKSGENKKLSKQVMSFEKSASVISGKTRRISNV</sequence>
<evidence type="ECO:0000313" key="3">
    <source>
        <dbReference type="Proteomes" id="UP001201812"/>
    </source>
</evidence>
<gene>
    <name evidence="2" type="ORF">DdX_18023</name>
</gene>
<dbReference type="AlphaFoldDB" id="A0AAD4MQB7"/>
<evidence type="ECO:0000313" key="2">
    <source>
        <dbReference type="EMBL" id="KAI1698255.1"/>
    </source>
</evidence>
<protein>
    <recommendedName>
        <fullName evidence="4">C2H2-type domain-containing protein</fullName>
    </recommendedName>
</protein>
<proteinExistence type="predicted"/>
<keyword evidence="3" id="KW-1185">Reference proteome</keyword>
<feature type="region of interest" description="Disordered" evidence="1">
    <location>
        <begin position="259"/>
        <end position="298"/>
    </location>
</feature>
<feature type="region of interest" description="Disordered" evidence="1">
    <location>
        <begin position="344"/>
        <end position="391"/>
    </location>
</feature>
<comment type="caution">
    <text evidence="2">The sequence shown here is derived from an EMBL/GenBank/DDBJ whole genome shotgun (WGS) entry which is preliminary data.</text>
</comment>
<dbReference type="Proteomes" id="UP001201812">
    <property type="component" value="Unassembled WGS sequence"/>
</dbReference>